<feature type="transmembrane region" description="Helical" evidence="2">
    <location>
        <begin position="177"/>
        <end position="205"/>
    </location>
</feature>
<keyword evidence="2" id="KW-0472">Membrane</keyword>
<comment type="caution">
    <text evidence="3">The sequence shown here is derived from an EMBL/GenBank/DDBJ whole genome shotgun (WGS) entry which is preliminary data.</text>
</comment>
<feature type="transmembrane region" description="Helical" evidence="2">
    <location>
        <begin position="117"/>
        <end position="135"/>
    </location>
</feature>
<evidence type="ECO:0000256" key="1">
    <source>
        <dbReference type="SAM" id="MobiDB-lite"/>
    </source>
</evidence>
<feature type="compositionally biased region" description="Basic and acidic residues" evidence="1">
    <location>
        <begin position="23"/>
        <end position="56"/>
    </location>
</feature>
<dbReference type="Proteomes" id="UP000664277">
    <property type="component" value="Unassembled WGS sequence"/>
</dbReference>
<accession>A0A8J7TMQ9</accession>
<dbReference type="AlphaFoldDB" id="A0A8J7TMQ9"/>
<keyword evidence="2" id="KW-0812">Transmembrane</keyword>
<keyword evidence="2" id="KW-1133">Transmembrane helix</keyword>
<reference evidence="3" key="1">
    <citation type="submission" date="2021-02" db="EMBL/GenBank/DDBJ databases">
        <title>Genome-Resolved Metagenomics of a Microbial Community Performing Photosynthetic Biological Nutrient Removal.</title>
        <authorList>
            <person name="Mcdaniel E.A."/>
        </authorList>
    </citation>
    <scope>NUCLEOTIDE SEQUENCE</scope>
    <source>
        <strain evidence="3">UWPOB_OBS1</strain>
    </source>
</reference>
<name>A0A8J7TMQ9_9BACT</name>
<feature type="region of interest" description="Disordered" evidence="1">
    <location>
        <begin position="1"/>
        <end position="76"/>
    </location>
</feature>
<gene>
    <name evidence="3" type="ORF">J0M35_07730</name>
</gene>
<sequence length="218" mass="23246">MSEEKSENSDSQLQESSSGSQAEAHKDSAASSEVKVEQAPDTQDKPESNPESRAETVSEATDATASSSSELKQAAPPVAFDEAAKRRSPWQAAGAALQYVQESTRTDSIQLRTSDRVTIIALLVCCILEVLSLSYTPFAGMRLPVVIVCDVVLGVCTILFLVYRLGILCSLSPRQALVCWQLMMGCVFFGIFLCINIGVGVAFAVSGMGADENSVQSP</sequence>
<protein>
    <submittedName>
        <fullName evidence="3">Uncharacterized protein</fullName>
    </submittedName>
</protein>
<organism evidence="3 4">
    <name type="scientific">Candidatus Obscuribacter phosphatis</name>
    <dbReference type="NCBI Taxonomy" id="1906157"/>
    <lineage>
        <taxon>Bacteria</taxon>
        <taxon>Bacillati</taxon>
        <taxon>Candidatus Melainabacteria</taxon>
        <taxon>Candidatus Obscuribacterales</taxon>
        <taxon>Candidatus Obscuribacteraceae</taxon>
        <taxon>Candidatus Obscuribacter</taxon>
    </lineage>
</organism>
<dbReference type="EMBL" id="JAFLCK010000008">
    <property type="protein sequence ID" value="MBN8660238.1"/>
    <property type="molecule type" value="Genomic_DNA"/>
</dbReference>
<evidence type="ECO:0000313" key="4">
    <source>
        <dbReference type="Proteomes" id="UP000664277"/>
    </source>
</evidence>
<evidence type="ECO:0000313" key="3">
    <source>
        <dbReference type="EMBL" id="MBN8660238.1"/>
    </source>
</evidence>
<feature type="compositionally biased region" description="Low complexity" evidence="1">
    <location>
        <begin position="57"/>
        <end position="70"/>
    </location>
</feature>
<proteinExistence type="predicted"/>
<feature type="transmembrane region" description="Helical" evidence="2">
    <location>
        <begin position="141"/>
        <end position="165"/>
    </location>
</feature>
<evidence type="ECO:0000256" key="2">
    <source>
        <dbReference type="SAM" id="Phobius"/>
    </source>
</evidence>
<feature type="compositionally biased region" description="Low complexity" evidence="1">
    <location>
        <begin position="9"/>
        <end position="22"/>
    </location>
</feature>